<dbReference type="PROSITE" id="PS50977">
    <property type="entry name" value="HTH_TETR_2"/>
    <property type="match status" value="1"/>
</dbReference>
<evidence type="ECO:0000259" key="3">
    <source>
        <dbReference type="PROSITE" id="PS50977"/>
    </source>
</evidence>
<dbReference type="Proteomes" id="UP000561011">
    <property type="component" value="Unassembled WGS sequence"/>
</dbReference>
<dbReference type="SUPFAM" id="SSF46689">
    <property type="entry name" value="Homeodomain-like"/>
    <property type="match status" value="1"/>
</dbReference>
<dbReference type="Gene3D" id="1.10.357.10">
    <property type="entry name" value="Tetracycline Repressor, domain 2"/>
    <property type="match status" value="1"/>
</dbReference>
<evidence type="ECO:0000256" key="2">
    <source>
        <dbReference type="PROSITE-ProRule" id="PRU00335"/>
    </source>
</evidence>
<organism evidence="4 5">
    <name type="scientific">Sanguibacter inulinus</name>
    <dbReference type="NCBI Taxonomy" id="60922"/>
    <lineage>
        <taxon>Bacteria</taxon>
        <taxon>Bacillati</taxon>
        <taxon>Actinomycetota</taxon>
        <taxon>Actinomycetes</taxon>
        <taxon>Micrococcales</taxon>
        <taxon>Sanguibacteraceae</taxon>
        <taxon>Sanguibacter</taxon>
    </lineage>
</organism>
<evidence type="ECO:0000313" key="5">
    <source>
        <dbReference type="Proteomes" id="UP000561011"/>
    </source>
</evidence>
<feature type="DNA-binding region" description="H-T-H motif" evidence="2">
    <location>
        <begin position="35"/>
        <end position="54"/>
    </location>
</feature>
<dbReference type="InterPro" id="IPR009057">
    <property type="entry name" value="Homeodomain-like_sf"/>
</dbReference>
<feature type="domain" description="HTH tetR-type" evidence="3">
    <location>
        <begin position="12"/>
        <end position="72"/>
    </location>
</feature>
<dbReference type="InterPro" id="IPR001647">
    <property type="entry name" value="HTH_TetR"/>
</dbReference>
<reference evidence="4 5" key="1">
    <citation type="submission" date="2020-07" db="EMBL/GenBank/DDBJ databases">
        <title>MOT database genomes.</title>
        <authorList>
            <person name="Joseph S."/>
            <person name="Aduse-Opoku J."/>
            <person name="Hashim A."/>
            <person name="Wade W."/>
            <person name="Curtis M."/>
        </authorList>
    </citation>
    <scope>NUCLEOTIDE SEQUENCE [LARGE SCALE GENOMIC DNA]</scope>
    <source>
        <strain evidence="4 5">DSM 100099</strain>
    </source>
</reference>
<dbReference type="AlphaFoldDB" id="A0A853EWJ8"/>
<dbReference type="RefSeq" id="WP_179913281.1">
    <property type="nucleotide sequence ID" value="NZ_JACBYE010000018.1"/>
</dbReference>
<protein>
    <submittedName>
        <fullName evidence="4">TetR family transcriptional regulator</fullName>
    </submittedName>
</protein>
<comment type="caution">
    <text evidence="4">The sequence shown here is derived from an EMBL/GenBank/DDBJ whole genome shotgun (WGS) entry which is preliminary data.</text>
</comment>
<sequence>MTTPLRRQPRGAARRDAIVEAAAALVVEAGPSTLTHRTIAQRADVPLAATTYYFASLDDLVGAAGTRLAERWAVHADAVLAAVTAEVTADLTAEVTADLTAEVTAGATAGVAEVLGRPGSVTAVLSLERRCAVLVDAVLPAGGPLAVRGHYEHLVSAGRDDTLAGAYAAGRAGLDEAVTQIVDLLDIPVGPEIVVAVVDGAAVSALSEGGDVRVHAELLLRRTLLALQPAAAGA</sequence>
<proteinExistence type="predicted"/>
<accession>A0A853EWJ8</accession>
<evidence type="ECO:0000313" key="4">
    <source>
        <dbReference type="EMBL" id="NYS93703.1"/>
    </source>
</evidence>
<evidence type="ECO:0000256" key="1">
    <source>
        <dbReference type="ARBA" id="ARBA00023125"/>
    </source>
</evidence>
<dbReference type="EMBL" id="JACBYE010000018">
    <property type="protein sequence ID" value="NYS93703.1"/>
    <property type="molecule type" value="Genomic_DNA"/>
</dbReference>
<dbReference type="GO" id="GO:0003677">
    <property type="term" value="F:DNA binding"/>
    <property type="evidence" value="ECO:0007669"/>
    <property type="project" value="UniProtKB-UniRule"/>
</dbReference>
<gene>
    <name evidence="4" type="ORF">HZZ10_09245</name>
</gene>
<keyword evidence="5" id="KW-1185">Reference proteome</keyword>
<keyword evidence="1 2" id="KW-0238">DNA-binding</keyword>
<name>A0A853EWJ8_9MICO</name>